<feature type="chain" id="PRO_5034830264" description="UPF0506 domain-containing protein" evidence="6">
    <location>
        <begin position="18"/>
        <end position="83"/>
    </location>
</feature>
<protein>
    <recommendedName>
        <fullName evidence="7">UPF0506 domain-containing protein</fullName>
    </recommendedName>
</protein>
<evidence type="ECO:0000256" key="4">
    <source>
        <dbReference type="ARBA" id="ARBA00022854"/>
    </source>
</evidence>
<accession>A0A8E0RK62</accession>
<evidence type="ECO:0000313" key="8">
    <source>
        <dbReference type="EMBL" id="KAA0183609.1"/>
    </source>
</evidence>
<evidence type="ECO:0000256" key="2">
    <source>
        <dbReference type="ARBA" id="ARBA00022525"/>
    </source>
</evidence>
<evidence type="ECO:0000313" key="9">
    <source>
        <dbReference type="Proteomes" id="UP000728185"/>
    </source>
</evidence>
<evidence type="ECO:0000256" key="1">
    <source>
        <dbReference type="ARBA" id="ARBA00004613"/>
    </source>
</evidence>
<dbReference type="Pfam" id="PF11703">
    <property type="entry name" value="UPF0506"/>
    <property type="match status" value="1"/>
</dbReference>
<keyword evidence="5" id="KW-1015">Disulfide bond</keyword>
<evidence type="ECO:0000259" key="7">
    <source>
        <dbReference type="Pfam" id="PF11703"/>
    </source>
</evidence>
<dbReference type="InterPro" id="IPR021712">
    <property type="entry name" value="UPF0506"/>
</dbReference>
<keyword evidence="2" id="KW-0964">Secreted</keyword>
<proteinExistence type="predicted"/>
<organism evidence="8 9">
    <name type="scientific">Fasciolopsis buskii</name>
    <dbReference type="NCBI Taxonomy" id="27845"/>
    <lineage>
        <taxon>Eukaryota</taxon>
        <taxon>Metazoa</taxon>
        <taxon>Spiralia</taxon>
        <taxon>Lophotrochozoa</taxon>
        <taxon>Platyhelminthes</taxon>
        <taxon>Trematoda</taxon>
        <taxon>Digenea</taxon>
        <taxon>Plagiorchiida</taxon>
        <taxon>Echinostomata</taxon>
        <taxon>Echinostomatoidea</taxon>
        <taxon>Fasciolidae</taxon>
        <taxon>Fasciolopsis</taxon>
    </lineage>
</organism>
<name>A0A8E0RK62_9TREM</name>
<dbReference type="AlphaFoldDB" id="A0A8E0RK62"/>
<feature type="domain" description="UPF0506" evidence="7">
    <location>
        <begin position="23"/>
        <end position="80"/>
    </location>
</feature>
<comment type="caution">
    <text evidence="8">The sequence shown here is derived from an EMBL/GenBank/DDBJ whole genome shotgun (WGS) entry which is preliminary data.</text>
</comment>
<dbReference type="EMBL" id="LUCM01011673">
    <property type="protein sequence ID" value="KAA0183609.1"/>
    <property type="molecule type" value="Genomic_DNA"/>
</dbReference>
<feature type="signal peptide" evidence="6">
    <location>
        <begin position="1"/>
        <end position="17"/>
    </location>
</feature>
<evidence type="ECO:0000256" key="3">
    <source>
        <dbReference type="ARBA" id="ARBA00022729"/>
    </source>
</evidence>
<keyword evidence="9" id="KW-1185">Reference proteome</keyword>
<dbReference type="GO" id="GO:0005576">
    <property type="term" value="C:extracellular region"/>
    <property type="evidence" value="ECO:0007669"/>
    <property type="project" value="UniProtKB-SubCell"/>
</dbReference>
<reference evidence="8" key="1">
    <citation type="submission" date="2019-05" db="EMBL/GenBank/DDBJ databases">
        <title>Annotation for the trematode Fasciolopsis buski.</title>
        <authorList>
            <person name="Choi Y.-J."/>
        </authorList>
    </citation>
    <scope>NUCLEOTIDE SEQUENCE</scope>
    <source>
        <strain evidence="8">HT</strain>
        <tissue evidence="8">Whole worm</tissue>
    </source>
</reference>
<gene>
    <name evidence="8" type="ORF">FBUS_05282</name>
</gene>
<keyword evidence="3 6" id="KW-0732">Signal</keyword>
<dbReference type="Proteomes" id="UP000728185">
    <property type="component" value="Unassembled WGS sequence"/>
</dbReference>
<sequence length="83" mass="9264">MMLIAICLVILPQLLIAEENVGCQKKGAWCDKTLFHRCCEDLVCDLESPGKGKCVDCYPLEHGCISDEECCSKRCHVFACKPK</sequence>
<keyword evidence="4" id="KW-0960">Knottin</keyword>
<dbReference type="OrthoDB" id="6236343at2759"/>
<comment type="subcellular location">
    <subcellularLocation>
        <location evidence="1">Secreted</location>
    </subcellularLocation>
</comment>
<evidence type="ECO:0000256" key="6">
    <source>
        <dbReference type="SAM" id="SignalP"/>
    </source>
</evidence>
<evidence type="ECO:0000256" key="5">
    <source>
        <dbReference type="ARBA" id="ARBA00023157"/>
    </source>
</evidence>